<evidence type="ECO:0000256" key="5">
    <source>
        <dbReference type="SAM" id="SignalP"/>
    </source>
</evidence>
<feature type="binding site" evidence="3">
    <location>
        <position position="340"/>
    </location>
    <ligand>
        <name>Mg(2+)</name>
        <dbReference type="ChEBI" id="CHEBI:18420"/>
    </ligand>
</feature>
<evidence type="ECO:0000256" key="1">
    <source>
        <dbReference type="ARBA" id="ARBA00012647"/>
    </source>
</evidence>
<comment type="caution">
    <text evidence="6">The sequence shown here is derived from an EMBL/GenBank/DDBJ whole genome shotgun (WGS) entry which is preliminary data.</text>
</comment>
<dbReference type="GO" id="GO:0046872">
    <property type="term" value="F:metal ion binding"/>
    <property type="evidence" value="ECO:0007669"/>
    <property type="project" value="UniProtKB-KW"/>
</dbReference>
<keyword evidence="3" id="KW-0479">Metal-binding</keyword>
<dbReference type="Pfam" id="PF00245">
    <property type="entry name" value="Alk_phosphatase"/>
    <property type="match status" value="1"/>
</dbReference>
<dbReference type="SUPFAM" id="SSF53649">
    <property type="entry name" value="Alkaline phosphatase-like"/>
    <property type="match status" value="1"/>
</dbReference>
<dbReference type="OrthoDB" id="5818554at2759"/>
<proteinExistence type="inferred from homology"/>
<evidence type="ECO:0000313" key="7">
    <source>
        <dbReference type="Proteomes" id="UP000019149"/>
    </source>
</evidence>
<feature type="signal peptide" evidence="5">
    <location>
        <begin position="1"/>
        <end position="15"/>
    </location>
</feature>
<name>W6V537_ECHGR</name>
<comment type="cofactor">
    <cofactor evidence="3">
        <name>Zn(2+)</name>
        <dbReference type="ChEBI" id="CHEBI:29105"/>
    </cofactor>
    <text evidence="3">Binds 2 Zn(2+) ions.</text>
</comment>
<evidence type="ECO:0000256" key="4">
    <source>
        <dbReference type="RuleBase" id="RU003946"/>
    </source>
</evidence>
<dbReference type="EC" id="3.1.3.1" evidence="1"/>
<feature type="binding site" evidence="3">
    <location>
        <position position="345"/>
    </location>
    <ligand>
        <name>Zn(2+)</name>
        <dbReference type="ChEBI" id="CHEBI:29105"/>
        <label>2</label>
    </ligand>
</feature>
<dbReference type="CTD" id="36339555"/>
<dbReference type="Proteomes" id="UP000019149">
    <property type="component" value="Unassembled WGS sequence"/>
</dbReference>
<keyword evidence="7" id="KW-1185">Reference proteome</keyword>
<dbReference type="KEGG" id="egl:EGR_03840"/>
<dbReference type="EMBL" id="APAU02000021">
    <property type="protein sequence ID" value="EUB61354.1"/>
    <property type="molecule type" value="Genomic_DNA"/>
</dbReference>
<dbReference type="STRING" id="6210.W6V537"/>
<organism evidence="6 7">
    <name type="scientific">Echinococcus granulosus</name>
    <name type="common">Hydatid tapeworm</name>
    <dbReference type="NCBI Taxonomy" id="6210"/>
    <lineage>
        <taxon>Eukaryota</taxon>
        <taxon>Metazoa</taxon>
        <taxon>Spiralia</taxon>
        <taxon>Lophotrochozoa</taxon>
        <taxon>Platyhelminthes</taxon>
        <taxon>Cestoda</taxon>
        <taxon>Eucestoda</taxon>
        <taxon>Cyclophyllidea</taxon>
        <taxon>Taeniidae</taxon>
        <taxon>Echinococcus</taxon>
        <taxon>Echinococcus granulosus group</taxon>
    </lineage>
</organism>
<dbReference type="AlphaFoldDB" id="W6V537"/>
<dbReference type="GO" id="GO:0004035">
    <property type="term" value="F:alkaline phosphatase activity"/>
    <property type="evidence" value="ECO:0007669"/>
    <property type="project" value="UniProtKB-EC"/>
</dbReference>
<keyword evidence="3" id="KW-0460">Magnesium</keyword>
<dbReference type="InterPro" id="IPR017850">
    <property type="entry name" value="Alkaline_phosphatase_core_sf"/>
</dbReference>
<dbReference type="OMA" id="QPTFWER"/>
<dbReference type="InterPro" id="IPR001952">
    <property type="entry name" value="Alkaline_phosphatase"/>
</dbReference>
<dbReference type="PANTHER" id="PTHR11596">
    <property type="entry name" value="ALKALINE PHOSPHATASE"/>
    <property type="match status" value="1"/>
</dbReference>
<dbReference type="Gene3D" id="3.40.720.10">
    <property type="entry name" value="Alkaline Phosphatase, subunit A"/>
    <property type="match status" value="1"/>
</dbReference>
<sequence>MMWILVGLFMATLMSEDDEVLDHPVLSWEVQPTFWERQAREQLYFASRLFPHLVQRRAKSAILFLGKGLTSGGLSSGRLYKAFKAKRTGEVKRMSFEVWPFSTMCRTYDLETMSADEASSATALLTGTKTRSGVLGLTGDVKRGSCHPYTKHEKTMSILNAAVEAGLATGIVTNTRLTQAPSAANFGYATSQGSENDIEVNRQCDETTDLNSMDLAKQLVLEHPMINVLLGGGQENFYPNTSSLPSDATRRGLRGDGLFLTDIWLSTLRDMGRSAEYAGKISELHEKVLTRPDYLLGLLAPSHLPAEIGRKPTEPGLANLTKVALEVLMNQGKGYFLFVEGGPTDKSYVSDNSRQVGYLLQLFLKHRRILEEILAFDDAVKAAVDMVNLRETLIIVVAFPSQRIEDYHEFNRFRKNLHFLDKASTAGSERSRLNFSQDDGRGGEDTGVYAIGPLSHLFHRTIDDTFIAHAMKFALCLPPHHRDNTRCRMVRGEMGTYKENKAFNDLMKYFLTLTKSFLN</sequence>
<evidence type="ECO:0000256" key="3">
    <source>
        <dbReference type="PIRSR" id="PIRSR601952-2"/>
    </source>
</evidence>
<dbReference type="GeneID" id="36339555"/>
<keyword evidence="2" id="KW-0597">Phosphoprotein</keyword>
<protein>
    <recommendedName>
        <fullName evidence="1">alkaline phosphatase</fullName>
        <ecNumber evidence="1">3.1.3.1</ecNumber>
    </recommendedName>
</protein>
<dbReference type="PANTHER" id="PTHR11596:SF5">
    <property type="entry name" value="ALKALINE PHOSPHATASE"/>
    <property type="match status" value="1"/>
</dbReference>
<comment type="cofactor">
    <cofactor evidence="3">
        <name>Mg(2+)</name>
        <dbReference type="ChEBI" id="CHEBI:18420"/>
    </cofactor>
    <text evidence="3">Binds 1 Mg(2+) ion.</text>
</comment>
<accession>W6V537</accession>
<evidence type="ECO:0000256" key="2">
    <source>
        <dbReference type="ARBA" id="ARBA00022553"/>
    </source>
</evidence>
<feature type="chain" id="PRO_5012519997" description="alkaline phosphatase" evidence="5">
    <location>
        <begin position="16"/>
        <end position="519"/>
    </location>
</feature>
<gene>
    <name evidence="6" type="ORF">EGR_03840</name>
</gene>
<evidence type="ECO:0000313" key="6">
    <source>
        <dbReference type="EMBL" id="EUB61354.1"/>
    </source>
</evidence>
<keyword evidence="3" id="KW-0862">Zinc</keyword>
<dbReference type="PRINTS" id="PR00113">
    <property type="entry name" value="ALKPHPHTASE"/>
</dbReference>
<dbReference type="SMART" id="SM00098">
    <property type="entry name" value="alkPPc"/>
    <property type="match status" value="1"/>
</dbReference>
<comment type="similarity">
    <text evidence="4">Belongs to the alkaline phosphatase family.</text>
</comment>
<dbReference type="RefSeq" id="XP_024352550.1">
    <property type="nucleotide sequence ID" value="XM_024493089.1"/>
</dbReference>
<dbReference type="CDD" id="cd16012">
    <property type="entry name" value="ALP"/>
    <property type="match status" value="1"/>
</dbReference>
<reference evidence="6 7" key="1">
    <citation type="journal article" date="2013" name="Nat. Genet.">
        <title>The genome of the hydatid tapeworm Echinococcus granulosus.</title>
        <authorList>
            <person name="Zheng H."/>
            <person name="Zhang W."/>
            <person name="Zhang L."/>
            <person name="Zhang Z."/>
            <person name="Li J."/>
            <person name="Lu G."/>
            <person name="Zhu Y."/>
            <person name="Wang Y."/>
            <person name="Huang Y."/>
            <person name="Liu J."/>
            <person name="Kang H."/>
            <person name="Chen J."/>
            <person name="Wang L."/>
            <person name="Chen A."/>
            <person name="Yu S."/>
            <person name="Gao Z."/>
            <person name="Jin L."/>
            <person name="Gu W."/>
            <person name="Wang Z."/>
            <person name="Zhao L."/>
            <person name="Shi B."/>
            <person name="Wen H."/>
            <person name="Lin R."/>
            <person name="Jones M.K."/>
            <person name="Brejova B."/>
            <person name="Vinar T."/>
            <person name="Zhao G."/>
            <person name="McManus D.P."/>
            <person name="Chen Z."/>
            <person name="Zhou Y."/>
            <person name="Wang S."/>
        </authorList>
    </citation>
    <scope>NUCLEOTIDE SEQUENCE [LARGE SCALE GENOMIC DNA]</scope>
</reference>
<keyword evidence="5" id="KW-0732">Signal</keyword>